<protein>
    <submittedName>
        <fullName evidence="1">Uncharacterized protein</fullName>
    </submittedName>
</protein>
<proteinExistence type="predicted"/>
<accession>X1NB55</accession>
<evidence type="ECO:0000313" key="1">
    <source>
        <dbReference type="EMBL" id="GAI15884.1"/>
    </source>
</evidence>
<organism evidence="1">
    <name type="scientific">marine sediment metagenome</name>
    <dbReference type="NCBI Taxonomy" id="412755"/>
    <lineage>
        <taxon>unclassified sequences</taxon>
        <taxon>metagenomes</taxon>
        <taxon>ecological metagenomes</taxon>
    </lineage>
</organism>
<dbReference type="EMBL" id="BARV01006678">
    <property type="protein sequence ID" value="GAI15884.1"/>
    <property type="molecule type" value="Genomic_DNA"/>
</dbReference>
<gene>
    <name evidence="1" type="ORF">S06H3_13678</name>
</gene>
<reference evidence="1" key="1">
    <citation type="journal article" date="2014" name="Front. Microbiol.">
        <title>High frequency of phylogenetically diverse reductive dehalogenase-homologous genes in deep subseafloor sedimentary metagenomes.</title>
        <authorList>
            <person name="Kawai M."/>
            <person name="Futagami T."/>
            <person name="Toyoda A."/>
            <person name="Takaki Y."/>
            <person name="Nishi S."/>
            <person name="Hori S."/>
            <person name="Arai W."/>
            <person name="Tsubouchi T."/>
            <person name="Morono Y."/>
            <person name="Uchiyama I."/>
            <person name="Ito T."/>
            <person name="Fujiyama A."/>
            <person name="Inagaki F."/>
            <person name="Takami H."/>
        </authorList>
    </citation>
    <scope>NUCLEOTIDE SEQUENCE</scope>
    <source>
        <strain evidence="1">Expedition CK06-06</strain>
    </source>
</reference>
<sequence length="41" mass="4592">MAKSDCVHAGVENSEGLVWCNKKKIYVSAKEKDTCGDYQKK</sequence>
<dbReference type="AlphaFoldDB" id="X1NB55"/>
<comment type="caution">
    <text evidence="1">The sequence shown here is derived from an EMBL/GenBank/DDBJ whole genome shotgun (WGS) entry which is preliminary data.</text>
</comment>
<name>X1NB55_9ZZZZ</name>